<feature type="region of interest" description="Disordered" evidence="1">
    <location>
        <begin position="39"/>
        <end position="61"/>
    </location>
</feature>
<organism evidence="2">
    <name type="scientific">Rhodosorus marinus</name>
    <dbReference type="NCBI Taxonomy" id="101924"/>
    <lineage>
        <taxon>Eukaryota</taxon>
        <taxon>Rhodophyta</taxon>
        <taxon>Stylonematophyceae</taxon>
        <taxon>Stylonematales</taxon>
        <taxon>Stylonemataceae</taxon>
        <taxon>Rhodosorus</taxon>
    </lineage>
</organism>
<dbReference type="AlphaFoldDB" id="A0A7S3E8E7"/>
<accession>A0A7S3E8E7</accession>
<evidence type="ECO:0000313" key="2">
    <source>
        <dbReference type="EMBL" id="CAE0037344.1"/>
    </source>
</evidence>
<dbReference type="EMBL" id="HBHW01006895">
    <property type="protein sequence ID" value="CAE0037344.1"/>
    <property type="molecule type" value="Transcribed_RNA"/>
</dbReference>
<protein>
    <submittedName>
        <fullName evidence="2">Uncharacterized protein</fullName>
    </submittedName>
</protein>
<dbReference type="InterPro" id="IPR032710">
    <property type="entry name" value="NTF2-like_dom_sf"/>
</dbReference>
<evidence type="ECO:0000256" key="1">
    <source>
        <dbReference type="SAM" id="MobiDB-lite"/>
    </source>
</evidence>
<reference evidence="2" key="1">
    <citation type="submission" date="2021-01" db="EMBL/GenBank/DDBJ databases">
        <authorList>
            <person name="Corre E."/>
            <person name="Pelletier E."/>
            <person name="Niang G."/>
            <person name="Scheremetjew M."/>
            <person name="Finn R."/>
            <person name="Kale V."/>
            <person name="Holt S."/>
            <person name="Cochrane G."/>
            <person name="Meng A."/>
            <person name="Brown T."/>
            <person name="Cohen L."/>
        </authorList>
    </citation>
    <scope>NUCLEOTIDE SEQUENCE</scope>
    <source>
        <strain evidence="2">CCMP 769</strain>
    </source>
</reference>
<sequence length="401" mass="45271">MGFVGCGALPTVHGKLARNRAAAGRKRYTVRCVEAPAGSDVSVTPRRGSDGSEGSEGSKDEDFPMLLKDYVRSKNPSSLLSQLSSDCRWKSPLGVFDGSAEIEEKLRSSLDWFLYSNFCIMKSDPDKQSFDWVASTSMPYPHRPRVVVAGSSTYQLNREGKVIEIEDSWFLRPREAALQAIPRWEDIFWYYGSPHTEINHGLRRKISESKSYYIVEESAHEIVEATIDVESENILDIGDYFPVPRAPESCYTGATRKEELYWPTRPSCVRRSGDGNLIWSVLYPTVFWGLPRPTNMPESMRVVQVPKRLLAVRKVYGAREMDGIEDEINLLVSALEDDGLVDGQPPMDSVLYFHYNSKQGFDVNGNLSLSSFYLVPFQRFHQEVAVVLPTRSEAAKRSERG</sequence>
<proteinExistence type="predicted"/>
<name>A0A7S3E8E7_9RHOD</name>
<dbReference type="SUPFAM" id="SSF54427">
    <property type="entry name" value="NTF2-like"/>
    <property type="match status" value="1"/>
</dbReference>
<gene>
    <name evidence="2" type="ORF">RMAR00112_LOCUS5294</name>
</gene>